<accession>A0AAN7DGL6</accession>
<dbReference type="GeneID" id="89955342"/>
<dbReference type="EMBL" id="JASEJX010000014">
    <property type="protein sequence ID" value="KAK4516678.1"/>
    <property type="molecule type" value="Genomic_DNA"/>
</dbReference>
<dbReference type="AlphaFoldDB" id="A0AAN7DGL6"/>
<sequence>MTLFYTETHLTSHPTLVKNEFVTFDIAFAMITLTCRAHRPEVVQYLDENRVRKGDAVCLQAVFMGADKPGEAQYISVNYIELQSVQTGKKRKFQQMQQMQPGVMSPEAMSVQSSSTSLASDTGSGMSLLTPTDYTKRQKAEYTFIEITGCFREYLYMLYGQSTYVCDRHMDCMQDEQSRFKFYRESRELLVQRLADMMVHYDHISQAKDESERKLGVVRFVNVVTALVSETHTRFAKLNQTLPPCFAIDAMIPLPSIVFHLYFNV</sequence>
<organism evidence="1 2">
    <name type="scientific">Mucor velutinosus</name>
    <dbReference type="NCBI Taxonomy" id="708070"/>
    <lineage>
        <taxon>Eukaryota</taxon>
        <taxon>Fungi</taxon>
        <taxon>Fungi incertae sedis</taxon>
        <taxon>Mucoromycota</taxon>
        <taxon>Mucoromycotina</taxon>
        <taxon>Mucoromycetes</taxon>
        <taxon>Mucorales</taxon>
        <taxon>Mucorineae</taxon>
        <taxon>Mucoraceae</taxon>
        <taxon>Mucor</taxon>
    </lineage>
</organism>
<dbReference type="RefSeq" id="XP_064683344.1">
    <property type="nucleotide sequence ID" value="XM_064830842.1"/>
</dbReference>
<keyword evidence="2" id="KW-1185">Reference proteome</keyword>
<reference evidence="1 2" key="1">
    <citation type="submission" date="2022-11" db="EMBL/GenBank/DDBJ databases">
        <title>Mucor velutinosus strain NIH1002 WGS.</title>
        <authorList>
            <person name="Subramanian P."/>
            <person name="Mullikin J.C."/>
            <person name="Segre J.A."/>
            <person name="Zelazny A.M."/>
        </authorList>
    </citation>
    <scope>NUCLEOTIDE SEQUENCE [LARGE SCALE GENOMIC DNA]</scope>
    <source>
        <strain evidence="1 2">NIH1002</strain>
    </source>
</reference>
<comment type="caution">
    <text evidence="1">The sequence shown here is derived from an EMBL/GenBank/DDBJ whole genome shotgun (WGS) entry which is preliminary data.</text>
</comment>
<evidence type="ECO:0000313" key="1">
    <source>
        <dbReference type="EMBL" id="KAK4516678.1"/>
    </source>
</evidence>
<proteinExistence type="predicted"/>
<protein>
    <submittedName>
        <fullName evidence="1">Uncharacterized protein</fullName>
    </submittedName>
</protein>
<name>A0AAN7DGL6_9FUNG</name>
<evidence type="ECO:0000313" key="2">
    <source>
        <dbReference type="Proteomes" id="UP001304243"/>
    </source>
</evidence>
<gene>
    <name evidence="1" type="ORF">ATC70_011656</name>
</gene>
<dbReference type="Proteomes" id="UP001304243">
    <property type="component" value="Unassembled WGS sequence"/>
</dbReference>